<dbReference type="InterPro" id="IPR005025">
    <property type="entry name" value="FMN_Rdtase-like_dom"/>
</dbReference>
<dbReference type="Proteomes" id="UP000184485">
    <property type="component" value="Unassembled WGS sequence"/>
</dbReference>
<dbReference type="RefSeq" id="WP_073053234.1">
    <property type="nucleotide sequence ID" value="NZ_FQUP01000002.1"/>
</dbReference>
<dbReference type="STRING" id="1122133.SAMN02745157_2558"/>
<organism evidence="2 3">
    <name type="scientific">Kaistia soli DSM 19436</name>
    <dbReference type="NCBI Taxonomy" id="1122133"/>
    <lineage>
        <taxon>Bacteria</taxon>
        <taxon>Pseudomonadati</taxon>
        <taxon>Pseudomonadota</taxon>
        <taxon>Alphaproteobacteria</taxon>
        <taxon>Hyphomicrobiales</taxon>
        <taxon>Kaistiaceae</taxon>
        <taxon>Kaistia</taxon>
    </lineage>
</organism>
<dbReference type="Pfam" id="PF03358">
    <property type="entry name" value="FMN_red"/>
    <property type="match status" value="1"/>
</dbReference>
<dbReference type="SUPFAM" id="SSF52218">
    <property type="entry name" value="Flavoproteins"/>
    <property type="match status" value="1"/>
</dbReference>
<protein>
    <submittedName>
        <fullName evidence="2">NAD(P)H-dependent FMN reductase</fullName>
    </submittedName>
</protein>
<sequence length="191" mass="19573">MAPPRILLLAGSTAPASPASRLTAAFAREIAFLDGEATLIALADYPLPQFDADRAETSLPGAVQKLRGLLRGHSAVFLATPSLAGGMPALLRNALEWLRPLGGRPRGEAAPLFALAAASDDDISAAAALADLERIIARGFGATLVGGGLAVGQASLAFDAQGRLDDPNLAAALQALARELVHASRRLAPEI</sequence>
<evidence type="ECO:0000313" key="3">
    <source>
        <dbReference type="Proteomes" id="UP000184485"/>
    </source>
</evidence>
<evidence type="ECO:0000313" key="2">
    <source>
        <dbReference type="EMBL" id="SHF61801.1"/>
    </source>
</evidence>
<name>A0A1M5D4C2_9HYPH</name>
<dbReference type="Gene3D" id="3.40.50.360">
    <property type="match status" value="1"/>
</dbReference>
<accession>A0A1M5D4C2</accession>
<evidence type="ECO:0000259" key="1">
    <source>
        <dbReference type="Pfam" id="PF03358"/>
    </source>
</evidence>
<dbReference type="InterPro" id="IPR029039">
    <property type="entry name" value="Flavoprotein-like_sf"/>
</dbReference>
<reference evidence="2 3" key="1">
    <citation type="submission" date="2016-11" db="EMBL/GenBank/DDBJ databases">
        <authorList>
            <person name="Jaros S."/>
            <person name="Januszkiewicz K."/>
            <person name="Wedrychowicz H."/>
        </authorList>
    </citation>
    <scope>NUCLEOTIDE SEQUENCE [LARGE SCALE GENOMIC DNA]</scope>
    <source>
        <strain evidence="2 3">DSM 19436</strain>
    </source>
</reference>
<dbReference type="GO" id="GO:0016491">
    <property type="term" value="F:oxidoreductase activity"/>
    <property type="evidence" value="ECO:0007669"/>
    <property type="project" value="InterPro"/>
</dbReference>
<feature type="domain" description="NADPH-dependent FMN reductase-like" evidence="1">
    <location>
        <begin position="4"/>
        <end position="154"/>
    </location>
</feature>
<dbReference type="EMBL" id="FQUP01000002">
    <property type="protein sequence ID" value="SHF61801.1"/>
    <property type="molecule type" value="Genomic_DNA"/>
</dbReference>
<keyword evidence="3" id="KW-1185">Reference proteome</keyword>
<dbReference type="AlphaFoldDB" id="A0A1M5D4C2"/>
<gene>
    <name evidence="2" type="ORF">SAMN02745157_2558</name>
</gene>
<proteinExistence type="predicted"/>